<accession>A0A7X6DQC4</accession>
<feature type="chain" id="PRO_5030895363" evidence="2">
    <location>
        <begin position="29"/>
        <end position="141"/>
    </location>
</feature>
<name>A0A7X6DQC4_9BACT</name>
<gene>
    <name evidence="3" type="ORF">MNODULE_11900</name>
</gene>
<dbReference type="PROSITE" id="PS50005">
    <property type="entry name" value="TPR"/>
    <property type="match status" value="1"/>
</dbReference>
<keyword evidence="1" id="KW-0802">TPR repeat</keyword>
<dbReference type="SMART" id="SM00028">
    <property type="entry name" value="TPR"/>
    <property type="match status" value="2"/>
</dbReference>
<evidence type="ECO:0000313" key="4">
    <source>
        <dbReference type="Proteomes" id="UP000534783"/>
    </source>
</evidence>
<keyword evidence="2" id="KW-0732">Signal</keyword>
<dbReference type="SUPFAM" id="SSF48452">
    <property type="entry name" value="TPR-like"/>
    <property type="match status" value="1"/>
</dbReference>
<feature type="repeat" description="TPR" evidence="1">
    <location>
        <begin position="89"/>
        <end position="122"/>
    </location>
</feature>
<comment type="caution">
    <text evidence="3">The sequence shown here is derived from an EMBL/GenBank/DDBJ whole genome shotgun (WGS) entry which is preliminary data.</text>
</comment>
<dbReference type="EMBL" id="VTOW01000002">
    <property type="protein sequence ID" value="NKE71442.1"/>
    <property type="molecule type" value="Genomic_DNA"/>
</dbReference>
<keyword evidence="4" id="KW-1185">Reference proteome</keyword>
<reference evidence="3 4" key="1">
    <citation type="journal article" date="2020" name="Nature">
        <title>Bacterial chemolithoautotrophy via manganese oxidation.</title>
        <authorList>
            <person name="Yu H."/>
            <person name="Leadbetter J.R."/>
        </authorList>
    </citation>
    <scope>NUCLEOTIDE SEQUENCE [LARGE SCALE GENOMIC DNA]</scope>
    <source>
        <strain evidence="3 4">Mn-1</strain>
    </source>
</reference>
<sequence>MLTRLTRRRYRMKKVIVLSIALMFLTTACGTTSKIFNGGGGQPQAAAPGNLPETVQDEFNEGVDAYNEEKYVNAQQHFENVTKINPDIPEAHLNLALALYRQGKTQQANQHFEKAQQLLQKEFGMGGGQPEMGQQDTSGQQ</sequence>
<dbReference type="Proteomes" id="UP000534783">
    <property type="component" value="Unassembled WGS sequence"/>
</dbReference>
<evidence type="ECO:0000256" key="2">
    <source>
        <dbReference type="SAM" id="SignalP"/>
    </source>
</evidence>
<dbReference type="AlphaFoldDB" id="A0A7X6DQC4"/>
<evidence type="ECO:0000313" key="3">
    <source>
        <dbReference type="EMBL" id="NKE71442.1"/>
    </source>
</evidence>
<evidence type="ECO:0000256" key="1">
    <source>
        <dbReference type="PROSITE-ProRule" id="PRU00339"/>
    </source>
</evidence>
<protein>
    <submittedName>
        <fullName evidence="3">Tetratricopeptide repeat protein</fullName>
    </submittedName>
</protein>
<feature type="signal peptide" evidence="2">
    <location>
        <begin position="1"/>
        <end position="28"/>
    </location>
</feature>
<proteinExistence type="predicted"/>
<dbReference type="PROSITE" id="PS51257">
    <property type="entry name" value="PROKAR_LIPOPROTEIN"/>
    <property type="match status" value="1"/>
</dbReference>
<dbReference type="Gene3D" id="1.25.40.10">
    <property type="entry name" value="Tetratricopeptide repeat domain"/>
    <property type="match status" value="1"/>
</dbReference>
<dbReference type="Pfam" id="PF13414">
    <property type="entry name" value="TPR_11"/>
    <property type="match status" value="1"/>
</dbReference>
<dbReference type="InterPro" id="IPR011990">
    <property type="entry name" value="TPR-like_helical_dom_sf"/>
</dbReference>
<organism evidence="3 4">
    <name type="scientific">Candidatus Manganitrophus noduliformans</name>
    <dbReference type="NCBI Taxonomy" id="2606439"/>
    <lineage>
        <taxon>Bacteria</taxon>
        <taxon>Pseudomonadati</taxon>
        <taxon>Nitrospirota</taxon>
        <taxon>Nitrospiria</taxon>
        <taxon>Candidatus Troglogloeales</taxon>
        <taxon>Candidatus Manganitrophaceae</taxon>
        <taxon>Candidatus Manganitrophus</taxon>
    </lineage>
</organism>
<dbReference type="InterPro" id="IPR019734">
    <property type="entry name" value="TPR_rpt"/>
</dbReference>